<dbReference type="PANTHER" id="PTHR47190">
    <property type="entry name" value="DEHYDROGENASE, PUTATIVE-RELATED"/>
    <property type="match status" value="1"/>
</dbReference>
<dbReference type="CDD" id="cd09630">
    <property type="entry name" value="CDH_like_cytochrome"/>
    <property type="match status" value="1"/>
</dbReference>
<dbReference type="Gene3D" id="2.60.40.1210">
    <property type="entry name" value="Cellobiose dehydrogenase, cytochrome domain"/>
    <property type="match status" value="1"/>
</dbReference>
<feature type="region of interest" description="Disordered" evidence="1">
    <location>
        <begin position="260"/>
        <end position="291"/>
    </location>
</feature>
<organism evidence="3 4">
    <name type="scientific">Fusarium albosuccineum</name>
    <dbReference type="NCBI Taxonomy" id="1237068"/>
    <lineage>
        <taxon>Eukaryota</taxon>
        <taxon>Fungi</taxon>
        <taxon>Dikarya</taxon>
        <taxon>Ascomycota</taxon>
        <taxon>Pezizomycotina</taxon>
        <taxon>Sordariomycetes</taxon>
        <taxon>Hypocreomycetidae</taxon>
        <taxon>Hypocreales</taxon>
        <taxon>Nectriaceae</taxon>
        <taxon>Fusarium</taxon>
        <taxon>Fusarium decemcellulare species complex</taxon>
    </lineage>
</organism>
<keyword evidence="4" id="KW-1185">Reference proteome</keyword>
<name>A0A8H4LKN6_9HYPO</name>
<dbReference type="AlphaFoldDB" id="A0A8H4LKN6"/>
<feature type="domain" description="Cellobiose dehydrogenase-like cytochrome" evidence="2">
    <location>
        <begin position="54"/>
        <end position="237"/>
    </location>
</feature>
<dbReference type="OrthoDB" id="413885at2759"/>
<dbReference type="SUPFAM" id="SSF49344">
    <property type="entry name" value="CBD9-like"/>
    <property type="match status" value="1"/>
</dbReference>
<dbReference type="PANTHER" id="PTHR47190:SF1">
    <property type="entry name" value="GLUCOSE-METHANOL-CHOLINE OXIDOREDUCTASE N-TERMINAL DOMAIN-CONTAINING PROTEIN"/>
    <property type="match status" value="1"/>
</dbReference>
<evidence type="ECO:0000256" key="1">
    <source>
        <dbReference type="SAM" id="MobiDB-lite"/>
    </source>
</evidence>
<comment type="caution">
    <text evidence="3">The sequence shown here is derived from an EMBL/GenBank/DDBJ whole genome shotgun (WGS) entry which is preliminary data.</text>
</comment>
<gene>
    <name evidence="3" type="ORF">FALBO_3704</name>
</gene>
<dbReference type="Proteomes" id="UP000554235">
    <property type="component" value="Unassembled WGS sequence"/>
</dbReference>
<feature type="compositionally biased region" description="Acidic residues" evidence="1">
    <location>
        <begin position="265"/>
        <end position="291"/>
    </location>
</feature>
<evidence type="ECO:0000313" key="3">
    <source>
        <dbReference type="EMBL" id="KAF4469393.1"/>
    </source>
</evidence>
<evidence type="ECO:0000313" key="4">
    <source>
        <dbReference type="Proteomes" id="UP000554235"/>
    </source>
</evidence>
<dbReference type="InterPro" id="IPR053208">
    <property type="entry name" value="GMC_Oxidoreductase_CD"/>
</dbReference>
<sequence>MVPFLRNIRNRRVVRQRYFSPRRICVTSLLLPALAFVQDDDEPTSSTNQVSEPFVDPVTGLNMERFFGARTSFGFAFALPDSQPAAASAGSFIGQLSFPLVNGEGWGSCGLTGDMEGNFILAVWPDGNGGVMASFRQATDEDNPPEVSGDFKVRPLPDGVSVNATSLLYTFLCENCLDSTLGLGPEAAAGNAVMGWALSEQPPRGDPSNPGAFLGFHERGFGPFTARLAQAKTAGFDAVAATALDPVGDSGNAVAAVAGAFQEGGGDEDSGDEADGGVDDGENDSGDDDDD</sequence>
<accession>A0A8H4LKN6</accession>
<dbReference type="Pfam" id="PF16010">
    <property type="entry name" value="CDH-cyt"/>
    <property type="match status" value="1"/>
</dbReference>
<reference evidence="3 4" key="1">
    <citation type="submission" date="2020-01" db="EMBL/GenBank/DDBJ databases">
        <title>Identification and distribution of gene clusters putatively required for synthesis of sphingolipid metabolism inhibitors in phylogenetically diverse species of the filamentous fungus Fusarium.</title>
        <authorList>
            <person name="Kim H.-S."/>
            <person name="Busman M."/>
            <person name="Brown D.W."/>
            <person name="Divon H."/>
            <person name="Uhlig S."/>
            <person name="Proctor R.H."/>
        </authorList>
    </citation>
    <scope>NUCLEOTIDE SEQUENCE [LARGE SCALE GENOMIC DNA]</scope>
    <source>
        <strain evidence="3 4">NRRL 20459</strain>
    </source>
</reference>
<proteinExistence type="predicted"/>
<evidence type="ECO:0000259" key="2">
    <source>
        <dbReference type="Pfam" id="PF16010"/>
    </source>
</evidence>
<protein>
    <submittedName>
        <fullName evidence="3">Cellobiose dehydrogenase</fullName>
    </submittedName>
</protein>
<dbReference type="InterPro" id="IPR015920">
    <property type="entry name" value="Cellobiose_DH-like_cyt"/>
</dbReference>
<dbReference type="EMBL" id="JAADYS010000482">
    <property type="protein sequence ID" value="KAF4469393.1"/>
    <property type="molecule type" value="Genomic_DNA"/>
</dbReference>